<dbReference type="InterPro" id="IPR053187">
    <property type="entry name" value="Notoamide_regulator"/>
</dbReference>
<dbReference type="AlphaFoldDB" id="A0A6A7BI33"/>
<evidence type="ECO:0000256" key="1">
    <source>
        <dbReference type="ARBA" id="ARBA00023242"/>
    </source>
</evidence>
<dbReference type="GO" id="GO:0008270">
    <property type="term" value="F:zinc ion binding"/>
    <property type="evidence" value="ECO:0007669"/>
    <property type="project" value="InterPro"/>
</dbReference>
<dbReference type="GO" id="GO:0000981">
    <property type="term" value="F:DNA-binding transcription factor activity, RNA polymerase II-specific"/>
    <property type="evidence" value="ECO:0007669"/>
    <property type="project" value="InterPro"/>
</dbReference>
<dbReference type="InterPro" id="IPR001138">
    <property type="entry name" value="Zn2Cys6_DnaBD"/>
</dbReference>
<evidence type="ECO:0000313" key="4">
    <source>
        <dbReference type="EMBL" id="KAF2855091.1"/>
    </source>
</evidence>
<dbReference type="OrthoDB" id="10261408at2759"/>
<gene>
    <name evidence="4" type="ORF">T440DRAFT_415184</name>
</gene>
<evidence type="ECO:0000259" key="3">
    <source>
        <dbReference type="PROSITE" id="PS50048"/>
    </source>
</evidence>
<organism evidence="4 5">
    <name type="scientific">Plenodomus tracheiphilus IPT5</name>
    <dbReference type="NCBI Taxonomy" id="1408161"/>
    <lineage>
        <taxon>Eukaryota</taxon>
        <taxon>Fungi</taxon>
        <taxon>Dikarya</taxon>
        <taxon>Ascomycota</taxon>
        <taxon>Pezizomycotina</taxon>
        <taxon>Dothideomycetes</taxon>
        <taxon>Pleosporomycetidae</taxon>
        <taxon>Pleosporales</taxon>
        <taxon>Pleosporineae</taxon>
        <taxon>Leptosphaeriaceae</taxon>
        <taxon>Plenodomus</taxon>
    </lineage>
</organism>
<accession>A0A6A7BI33</accession>
<protein>
    <recommendedName>
        <fullName evidence="3">Zn(2)-C6 fungal-type domain-containing protein</fullName>
    </recommendedName>
</protein>
<dbReference type="PROSITE" id="PS50048">
    <property type="entry name" value="ZN2_CY6_FUNGAL_2"/>
    <property type="match status" value="1"/>
</dbReference>
<dbReference type="EMBL" id="MU006291">
    <property type="protein sequence ID" value="KAF2855091.1"/>
    <property type="molecule type" value="Genomic_DNA"/>
</dbReference>
<dbReference type="Pfam" id="PF00172">
    <property type="entry name" value="Zn_clus"/>
    <property type="match status" value="1"/>
</dbReference>
<dbReference type="CDD" id="cd00067">
    <property type="entry name" value="GAL4"/>
    <property type="match status" value="1"/>
</dbReference>
<dbReference type="SUPFAM" id="SSF57701">
    <property type="entry name" value="Zn2/Cys6 DNA-binding domain"/>
    <property type="match status" value="1"/>
</dbReference>
<sequence length="716" mass="80219">MEQAVYRTLAPATRPRSPTLEPGPVSKRKRTTVACDICRERRTGCNGARPMCTACRKRDTRCTYVNQGNLEMRPTILKRENTELREKLVAFKDILVHLESMPEHIAQDTLQRLKGGADPTTLLKTVQGQQLNLLPSAQDTVRAMLPPIDSDCEFELLVRHPNAFPALDLSELSQSAGTTLGSPSVPWGLNLPPLIHSSNVQSSNTVTKFGRQDRHIERTASNISTVDTSDTIANRYFDPRLADLNIDFWTTVEITNLQAAEAISFYLETQHPIYGVFDAGLFVHDLISFSFEFCSPFLVSSLLAVASTCCAPLDVQISNQSYEFEKEAEKLFKSETDIDSLNTISGLCLLYLSLSMHGEGMRGLTYLQTAQREAERLKLFGVPEALETLGSLPQDKLRATSATAWGTFNLLVHMSRFYLTAPISYPPKLPLPGQTDEEHAYIDGVRSQVEICTEKLAQLDLSIATFSKFSVIMNNVFLVYRDQENKFGSLSFALSKYHRLLRLADNLPDTMQRKGSSENHALMLHIWLHLSIMDIFRPFIGPEEQHGSKRYLPTGASPINIFSASVKQLKALIFEYTYHIKPSDWNQFFPTAIIYAVNAVLNDRLDPKQRAYFFYYIHVGRSFRSLSSASTVNATMQALLAIAHAKGAITSAEAVTFTKEFSDDYFAKESKIRKVMNGWAVDMDVAASNKEAANADFLANKFEEITLFSEFTEGIV</sequence>
<evidence type="ECO:0000256" key="2">
    <source>
        <dbReference type="SAM" id="MobiDB-lite"/>
    </source>
</evidence>
<dbReference type="SMART" id="SM00066">
    <property type="entry name" value="GAL4"/>
    <property type="match status" value="1"/>
</dbReference>
<evidence type="ECO:0000313" key="5">
    <source>
        <dbReference type="Proteomes" id="UP000799423"/>
    </source>
</evidence>
<name>A0A6A7BI33_9PLEO</name>
<dbReference type="PANTHER" id="PTHR47256:SF1">
    <property type="entry name" value="ZN(II)2CYS6 TRANSCRIPTION FACTOR (EUROFUNG)"/>
    <property type="match status" value="1"/>
</dbReference>
<dbReference type="PANTHER" id="PTHR47256">
    <property type="entry name" value="ZN(II)2CYS6 TRANSCRIPTION FACTOR (EUROFUNG)-RELATED"/>
    <property type="match status" value="1"/>
</dbReference>
<reference evidence="4" key="1">
    <citation type="submission" date="2020-01" db="EMBL/GenBank/DDBJ databases">
        <authorList>
            <consortium name="DOE Joint Genome Institute"/>
            <person name="Haridas S."/>
            <person name="Albert R."/>
            <person name="Binder M."/>
            <person name="Bloem J."/>
            <person name="Labutti K."/>
            <person name="Salamov A."/>
            <person name="Andreopoulos B."/>
            <person name="Baker S.E."/>
            <person name="Barry K."/>
            <person name="Bills G."/>
            <person name="Bluhm B.H."/>
            <person name="Cannon C."/>
            <person name="Castanera R."/>
            <person name="Culley D.E."/>
            <person name="Daum C."/>
            <person name="Ezra D."/>
            <person name="Gonzalez J.B."/>
            <person name="Henrissat B."/>
            <person name="Kuo A."/>
            <person name="Liang C."/>
            <person name="Lipzen A."/>
            <person name="Lutzoni F."/>
            <person name="Magnuson J."/>
            <person name="Mondo S."/>
            <person name="Nolan M."/>
            <person name="Ohm R."/>
            <person name="Pangilinan J."/>
            <person name="Park H.-J."/>
            <person name="Ramirez L."/>
            <person name="Alfaro M."/>
            <person name="Sun H."/>
            <person name="Tritt A."/>
            <person name="Yoshinaga Y."/>
            <person name="Zwiers L.-H."/>
            <person name="Turgeon B.G."/>
            <person name="Goodwin S.B."/>
            <person name="Spatafora J.W."/>
            <person name="Crous P.W."/>
            <person name="Grigoriev I.V."/>
        </authorList>
    </citation>
    <scope>NUCLEOTIDE SEQUENCE</scope>
    <source>
        <strain evidence="4">IPT5</strain>
    </source>
</reference>
<feature type="region of interest" description="Disordered" evidence="2">
    <location>
        <begin position="1"/>
        <end position="26"/>
    </location>
</feature>
<dbReference type="Proteomes" id="UP000799423">
    <property type="component" value="Unassembled WGS sequence"/>
</dbReference>
<feature type="domain" description="Zn(2)-C6 fungal-type" evidence="3">
    <location>
        <begin position="34"/>
        <end position="64"/>
    </location>
</feature>
<proteinExistence type="predicted"/>
<dbReference type="InterPro" id="IPR036864">
    <property type="entry name" value="Zn2-C6_fun-type_DNA-bd_sf"/>
</dbReference>
<keyword evidence="1" id="KW-0539">Nucleus</keyword>
<dbReference type="Gene3D" id="4.10.240.10">
    <property type="entry name" value="Zn(2)-C6 fungal-type DNA-binding domain"/>
    <property type="match status" value="1"/>
</dbReference>
<keyword evidence="5" id="KW-1185">Reference proteome</keyword>
<dbReference type="PROSITE" id="PS00463">
    <property type="entry name" value="ZN2_CY6_FUNGAL_1"/>
    <property type="match status" value="1"/>
</dbReference>
<dbReference type="CDD" id="cd12148">
    <property type="entry name" value="fungal_TF_MHR"/>
    <property type="match status" value="1"/>
</dbReference>